<proteinExistence type="inferred from homology"/>
<evidence type="ECO:0000256" key="3">
    <source>
        <dbReference type="ARBA" id="ARBA00023054"/>
    </source>
</evidence>
<evidence type="ECO:0000313" key="8">
    <source>
        <dbReference type="Proteomes" id="UP000765509"/>
    </source>
</evidence>
<keyword evidence="8" id="KW-1185">Reference proteome</keyword>
<dbReference type="OrthoDB" id="2504376at2759"/>
<evidence type="ECO:0008006" key="9">
    <source>
        <dbReference type="Google" id="ProtNLM"/>
    </source>
</evidence>
<keyword evidence="3 5" id="KW-0175">Coiled coil</keyword>
<dbReference type="InterPro" id="IPR019186">
    <property type="entry name" value="Nucleolar_protein_12"/>
</dbReference>
<evidence type="ECO:0000313" key="7">
    <source>
        <dbReference type="EMBL" id="MBW0510232.1"/>
    </source>
</evidence>
<accession>A0A9Q3DY06</accession>
<reference evidence="7" key="1">
    <citation type="submission" date="2021-03" db="EMBL/GenBank/DDBJ databases">
        <title>Draft genome sequence of rust myrtle Austropuccinia psidii MF-1, a brazilian biotype.</title>
        <authorList>
            <person name="Quecine M.C."/>
            <person name="Pachon D.M.R."/>
            <person name="Bonatelli M.L."/>
            <person name="Correr F.H."/>
            <person name="Franceschini L.M."/>
            <person name="Leite T.F."/>
            <person name="Margarido G.R.A."/>
            <person name="Almeida C.A."/>
            <person name="Ferrarezi J.A."/>
            <person name="Labate C.A."/>
        </authorList>
    </citation>
    <scope>NUCLEOTIDE SEQUENCE</scope>
    <source>
        <strain evidence="7">MF-1</strain>
    </source>
</reference>
<dbReference type="GO" id="GO:0005730">
    <property type="term" value="C:nucleolus"/>
    <property type="evidence" value="ECO:0007669"/>
    <property type="project" value="UniProtKB-SubCell"/>
</dbReference>
<name>A0A9Q3DY06_9BASI</name>
<feature type="compositionally biased region" description="Basic residues" evidence="6">
    <location>
        <begin position="204"/>
        <end position="224"/>
    </location>
</feature>
<feature type="region of interest" description="Disordered" evidence="6">
    <location>
        <begin position="1"/>
        <end position="40"/>
    </location>
</feature>
<sequence>MPHTNSRSKSDSRTAFQKKSQPFKNHKSSSSRPQIAVYDEQARHDYLTGFSARKKEAKAAAQERAKNRARAEKLELRRQLRATRLSKVQESIAEHDEWYGVESFTGLEPSQPLDNGAQKQTFIEEFEQGPSELTSTTVIIEPMEIDHSVLLDPTISKTSKCSKSKYDAQDRQFSGTGKGQTDKIQSAKKAKRIPYESKATRKIERAKKQRRREAKSKGKTHKKK</sequence>
<protein>
    <recommendedName>
        <fullName evidence="9">Nucleolar protein 12</fullName>
    </recommendedName>
</protein>
<evidence type="ECO:0000256" key="6">
    <source>
        <dbReference type="SAM" id="MobiDB-lite"/>
    </source>
</evidence>
<dbReference type="PANTHER" id="PTHR14577">
    <property type="entry name" value="NUCLEOLAR PROTEIN 12"/>
    <property type="match status" value="1"/>
</dbReference>
<dbReference type="Proteomes" id="UP000765509">
    <property type="component" value="Unassembled WGS sequence"/>
</dbReference>
<dbReference type="PANTHER" id="PTHR14577:SF0">
    <property type="entry name" value="NUCLEOLAR PROTEIN 12"/>
    <property type="match status" value="1"/>
</dbReference>
<comment type="subcellular location">
    <subcellularLocation>
        <location evidence="1">Nucleus</location>
        <location evidence="1">Nucleolus</location>
    </subcellularLocation>
</comment>
<gene>
    <name evidence="7" type="ORF">O181_049947</name>
</gene>
<evidence type="ECO:0000256" key="5">
    <source>
        <dbReference type="SAM" id="Coils"/>
    </source>
</evidence>
<dbReference type="Pfam" id="PF09805">
    <property type="entry name" value="Nop25"/>
    <property type="match status" value="1"/>
</dbReference>
<evidence type="ECO:0000256" key="2">
    <source>
        <dbReference type="ARBA" id="ARBA00007175"/>
    </source>
</evidence>
<comment type="caution">
    <text evidence="7">The sequence shown here is derived from an EMBL/GenBank/DDBJ whole genome shotgun (WGS) entry which is preliminary data.</text>
</comment>
<dbReference type="AlphaFoldDB" id="A0A9Q3DY06"/>
<feature type="coiled-coil region" evidence="5">
    <location>
        <begin position="52"/>
        <end position="86"/>
    </location>
</feature>
<organism evidence="7 8">
    <name type="scientific">Austropuccinia psidii MF-1</name>
    <dbReference type="NCBI Taxonomy" id="1389203"/>
    <lineage>
        <taxon>Eukaryota</taxon>
        <taxon>Fungi</taxon>
        <taxon>Dikarya</taxon>
        <taxon>Basidiomycota</taxon>
        <taxon>Pucciniomycotina</taxon>
        <taxon>Pucciniomycetes</taxon>
        <taxon>Pucciniales</taxon>
        <taxon>Sphaerophragmiaceae</taxon>
        <taxon>Austropuccinia</taxon>
    </lineage>
</organism>
<feature type="compositionally biased region" description="Basic and acidic residues" evidence="6">
    <location>
        <begin position="193"/>
        <end position="203"/>
    </location>
</feature>
<keyword evidence="4" id="KW-0539">Nucleus</keyword>
<evidence type="ECO:0000256" key="1">
    <source>
        <dbReference type="ARBA" id="ARBA00004604"/>
    </source>
</evidence>
<evidence type="ECO:0000256" key="4">
    <source>
        <dbReference type="ARBA" id="ARBA00023242"/>
    </source>
</evidence>
<feature type="region of interest" description="Disordered" evidence="6">
    <location>
        <begin position="159"/>
        <end position="224"/>
    </location>
</feature>
<dbReference type="GO" id="GO:0019843">
    <property type="term" value="F:rRNA binding"/>
    <property type="evidence" value="ECO:0007669"/>
    <property type="project" value="TreeGrafter"/>
</dbReference>
<comment type="similarity">
    <text evidence="2">Belongs to the RRP17 family.</text>
</comment>
<dbReference type="EMBL" id="AVOT02021420">
    <property type="protein sequence ID" value="MBW0510232.1"/>
    <property type="molecule type" value="Genomic_DNA"/>
</dbReference>
<feature type="compositionally biased region" description="Polar residues" evidence="6">
    <location>
        <begin position="1"/>
        <end position="23"/>
    </location>
</feature>